<dbReference type="STRING" id="1191523.MROS_1802"/>
<dbReference type="KEGG" id="mro:MROS_1802"/>
<protein>
    <recommendedName>
        <fullName evidence="3">DUF5683 domain-containing protein</fullName>
    </recommendedName>
</protein>
<dbReference type="EMBL" id="CP003557">
    <property type="protein sequence ID" value="AFN75036.1"/>
    <property type="molecule type" value="Genomic_DNA"/>
</dbReference>
<keyword evidence="2" id="KW-1185">Reference proteome</keyword>
<dbReference type="HOGENOM" id="CLU_1146136_0_0_10"/>
<accession>I7A582</accession>
<dbReference type="AlphaFoldDB" id="I7A582"/>
<dbReference type="RefSeq" id="WP_014856468.1">
    <property type="nucleotide sequence ID" value="NC_018178.1"/>
</dbReference>
<evidence type="ECO:0000313" key="2">
    <source>
        <dbReference type="Proteomes" id="UP000009011"/>
    </source>
</evidence>
<name>I7A582_MELRP</name>
<dbReference type="eggNOG" id="ENOG50334Y2">
    <property type="taxonomic scope" value="Bacteria"/>
</dbReference>
<dbReference type="Proteomes" id="UP000009011">
    <property type="component" value="Chromosome"/>
</dbReference>
<sequence length="242" mass="27518">MKRIFLLLMFSSMITAQTSGSLLEIKYAGSNRQLVTERYNPVTMNVAQSKKNAGLAILYSMILPGMGELYAGDYGSGIYFTAADAALWGVYAGYSIYGKWKEDDYKAFAVSNGGISTDGKDDSYYASIGIYMNIEEYNRIQELNRSFAYVYDTDTHYWRWNNNEDRRKYRELWKSSEQAYNNLRFAVGALILNRIISAINAVRLVAIHNRNLNESLGCNISFEVVNNADLPSTFKLNFVKSF</sequence>
<dbReference type="OrthoDB" id="1524651at2"/>
<organism evidence="1 2">
    <name type="scientific">Melioribacter roseus (strain DSM 23840 / JCM 17771 / VKM B-2668 / P3M-2)</name>
    <dbReference type="NCBI Taxonomy" id="1191523"/>
    <lineage>
        <taxon>Bacteria</taxon>
        <taxon>Pseudomonadati</taxon>
        <taxon>Ignavibacteriota</taxon>
        <taxon>Ignavibacteria</taxon>
        <taxon>Ignavibacteriales</taxon>
        <taxon>Melioribacteraceae</taxon>
        <taxon>Melioribacter</taxon>
    </lineage>
</organism>
<proteinExistence type="predicted"/>
<reference evidence="1 2" key="1">
    <citation type="journal article" date="2013" name="PLoS ONE">
        <title>Genomic analysis of Melioribacter roseus, facultatively anaerobic organotrophic bacterium representing a novel deep lineage within Bacteriodetes/Chlorobi group.</title>
        <authorList>
            <person name="Kadnikov V.V."/>
            <person name="Mardanov A.V."/>
            <person name="Podosokorskaya O.A."/>
            <person name="Gavrilov S.N."/>
            <person name="Kublanov I.V."/>
            <person name="Beletsky A.V."/>
            <person name="Bonch-Osmolovskaya E.A."/>
            <person name="Ravin N.V."/>
        </authorList>
    </citation>
    <scope>NUCLEOTIDE SEQUENCE [LARGE SCALE GENOMIC DNA]</scope>
    <source>
        <strain evidence="2">JCM 17771 / P3M-2</strain>
    </source>
</reference>
<evidence type="ECO:0008006" key="3">
    <source>
        <dbReference type="Google" id="ProtNLM"/>
    </source>
</evidence>
<evidence type="ECO:0000313" key="1">
    <source>
        <dbReference type="EMBL" id="AFN75036.1"/>
    </source>
</evidence>
<gene>
    <name evidence="1" type="ordered locus">MROS_1802</name>
</gene>